<name>A0A917MA99_9SPHI</name>
<proteinExistence type="predicted"/>
<protein>
    <recommendedName>
        <fullName evidence="1">Immunity protein 43 domain-containing protein</fullName>
    </recommendedName>
</protein>
<reference evidence="2" key="2">
    <citation type="submission" date="2020-09" db="EMBL/GenBank/DDBJ databases">
        <authorList>
            <person name="Sun Q."/>
            <person name="Zhou Y."/>
        </authorList>
    </citation>
    <scope>NUCLEOTIDE SEQUENCE</scope>
    <source>
        <strain evidence="2">CGMCC 1.12195</strain>
    </source>
</reference>
<dbReference type="AlphaFoldDB" id="A0A917MA99"/>
<dbReference type="Proteomes" id="UP000660862">
    <property type="component" value="Unassembled WGS sequence"/>
</dbReference>
<keyword evidence="3" id="KW-1185">Reference proteome</keyword>
<evidence type="ECO:0000313" key="3">
    <source>
        <dbReference type="Proteomes" id="UP000660862"/>
    </source>
</evidence>
<comment type="caution">
    <text evidence="2">The sequence shown here is derived from an EMBL/GenBank/DDBJ whole genome shotgun (WGS) entry which is preliminary data.</text>
</comment>
<dbReference type="Pfam" id="PF15570">
    <property type="entry name" value="Imm43"/>
    <property type="match status" value="1"/>
</dbReference>
<evidence type="ECO:0000313" key="2">
    <source>
        <dbReference type="EMBL" id="GGG88970.1"/>
    </source>
</evidence>
<gene>
    <name evidence="2" type="ORF">GCM10007415_23830</name>
</gene>
<dbReference type="EMBL" id="BMER01000002">
    <property type="protein sequence ID" value="GGG88970.1"/>
    <property type="molecule type" value="Genomic_DNA"/>
</dbReference>
<reference evidence="2" key="1">
    <citation type="journal article" date="2014" name="Int. J. Syst. Evol. Microbiol.">
        <title>Complete genome sequence of Corynebacterium casei LMG S-19264T (=DSM 44701T), isolated from a smear-ripened cheese.</title>
        <authorList>
            <consortium name="US DOE Joint Genome Institute (JGI-PGF)"/>
            <person name="Walter F."/>
            <person name="Albersmeier A."/>
            <person name="Kalinowski J."/>
            <person name="Ruckert C."/>
        </authorList>
    </citation>
    <scope>NUCLEOTIDE SEQUENCE</scope>
    <source>
        <strain evidence="2">CGMCC 1.12195</strain>
    </source>
</reference>
<dbReference type="InterPro" id="IPR029079">
    <property type="entry name" value="Imm43"/>
</dbReference>
<feature type="domain" description="Immunity protein 43" evidence="1">
    <location>
        <begin position="18"/>
        <end position="221"/>
    </location>
</feature>
<sequence length="223" mass="26500">MNYYILSNNYRLQTTFTSDGVLAEGYDQKNPFPPMKYSWTKPRDLNRVYPSELNYIFKGGIFKLDYASFWDGYIVSREFKELIDILRCPVYKSVRLNVLNIKGERISNEGEYFFLDMRHSVQDVVDYPKSLFFLNEDMIKMRGLTIEQVKSTGDYFGNIKAYEKIALKEEKVDFNIFKLKDIAVHDLVCDEECYLKIRNSFDRVKCINLTDLKEYNERFGWSN</sequence>
<evidence type="ECO:0000259" key="1">
    <source>
        <dbReference type="Pfam" id="PF15570"/>
    </source>
</evidence>
<dbReference type="RefSeq" id="WP_188506274.1">
    <property type="nucleotide sequence ID" value="NZ_BMER01000002.1"/>
</dbReference>
<organism evidence="2 3">
    <name type="scientific">Parapedobacter pyrenivorans</name>
    <dbReference type="NCBI Taxonomy" id="1305674"/>
    <lineage>
        <taxon>Bacteria</taxon>
        <taxon>Pseudomonadati</taxon>
        <taxon>Bacteroidota</taxon>
        <taxon>Sphingobacteriia</taxon>
        <taxon>Sphingobacteriales</taxon>
        <taxon>Sphingobacteriaceae</taxon>
        <taxon>Parapedobacter</taxon>
    </lineage>
</organism>
<accession>A0A917MA99</accession>